<evidence type="ECO:0000256" key="1">
    <source>
        <dbReference type="SAM" id="MobiDB-lite"/>
    </source>
</evidence>
<evidence type="ECO:0000256" key="2">
    <source>
        <dbReference type="SAM" id="Phobius"/>
    </source>
</evidence>
<accession>A0AAE1E7X0</accession>
<gene>
    <name evidence="3" type="ORF">RRG08_019654</name>
</gene>
<evidence type="ECO:0000313" key="4">
    <source>
        <dbReference type="Proteomes" id="UP001283361"/>
    </source>
</evidence>
<reference evidence="3" key="1">
    <citation type="journal article" date="2023" name="G3 (Bethesda)">
        <title>A reference genome for the long-term kleptoplast-retaining sea slug Elysia crispata morphotype clarki.</title>
        <authorList>
            <person name="Eastman K.E."/>
            <person name="Pendleton A.L."/>
            <person name="Shaikh M.A."/>
            <person name="Suttiyut T."/>
            <person name="Ogas R."/>
            <person name="Tomko P."/>
            <person name="Gavelis G."/>
            <person name="Widhalm J.R."/>
            <person name="Wisecaver J.H."/>
        </authorList>
    </citation>
    <scope>NUCLEOTIDE SEQUENCE</scope>
    <source>
        <strain evidence="3">ECLA1</strain>
    </source>
</reference>
<sequence>MADRDVTSSAPDALPGARPRPVFESHKGQAFSFPTNFISSLLLTSSLIVVQLFLWMGGREASILHTIAKSLH</sequence>
<dbReference type="EMBL" id="JAWDGP010000783">
    <property type="protein sequence ID" value="KAK3797282.1"/>
    <property type="molecule type" value="Genomic_DNA"/>
</dbReference>
<keyword evidence="2" id="KW-0472">Membrane</keyword>
<proteinExistence type="predicted"/>
<protein>
    <submittedName>
        <fullName evidence="3">Uncharacterized protein</fullName>
    </submittedName>
</protein>
<name>A0AAE1E7X0_9GAST</name>
<keyword evidence="2" id="KW-1133">Transmembrane helix</keyword>
<organism evidence="3 4">
    <name type="scientific">Elysia crispata</name>
    <name type="common">lettuce slug</name>
    <dbReference type="NCBI Taxonomy" id="231223"/>
    <lineage>
        <taxon>Eukaryota</taxon>
        <taxon>Metazoa</taxon>
        <taxon>Spiralia</taxon>
        <taxon>Lophotrochozoa</taxon>
        <taxon>Mollusca</taxon>
        <taxon>Gastropoda</taxon>
        <taxon>Heterobranchia</taxon>
        <taxon>Euthyneura</taxon>
        <taxon>Panpulmonata</taxon>
        <taxon>Sacoglossa</taxon>
        <taxon>Placobranchoidea</taxon>
        <taxon>Plakobranchidae</taxon>
        <taxon>Elysia</taxon>
    </lineage>
</organism>
<keyword evidence="4" id="KW-1185">Reference proteome</keyword>
<keyword evidence="2" id="KW-0812">Transmembrane</keyword>
<feature type="transmembrane region" description="Helical" evidence="2">
    <location>
        <begin position="37"/>
        <end position="56"/>
    </location>
</feature>
<comment type="caution">
    <text evidence="3">The sequence shown here is derived from an EMBL/GenBank/DDBJ whole genome shotgun (WGS) entry which is preliminary data.</text>
</comment>
<dbReference type="AlphaFoldDB" id="A0AAE1E7X0"/>
<dbReference type="Proteomes" id="UP001283361">
    <property type="component" value="Unassembled WGS sequence"/>
</dbReference>
<evidence type="ECO:0000313" key="3">
    <source>
        <dbReference type="EMBL" id="KAK3797282.1"/>
    </source>
</evidence>
<feature type="region of interest" description="Disordered" evidence="1">
    <location>
        <begin position="1"/>
        <end position="20"/>
    </location>
</feature>